<keyword evidence="5" id="KW-0732">Signal</keyword>
<evidence type="ECO:0000256" key="2">
    <source>
        <dbReference type="ARBA" id="ARBA00022801"/>
    </source>
</evidence>
<dbReference type="PANTHER" id="PTHR30480:SF16">
    <property type="entry name" value="GLYCOSIDE HYDROLASE FAMILY 3 DOMAIN PROTEIN"/>
    <property type="match status" value="1"/>
</dbReference>
<dbReference type="InterPro" id="IPR019800">
    <property type="entry name" value="Glyco_hydro_3_AS"/>
</dbReference>
<accession>A0ABW1QKG5</accession>
<dbReference type="Pfam" id="PF00933">
    <property type="entry name" value="Glyco_hydro_3"/>
    <property type="match status" value="1"/>
</dbReference>
<dbReference type="InterPro" id="IPR050226">
    <property type="entry name" value="NagZ_Beta-hexosaminidase"/>
</dbReference>
<proteinExistence type="inferred from homology"/>
<feature type="compositionally biased region" description="Pro residues" evidence="4">
    <location>
        <begin position="44"/>
        <end position="56"/>
    </location>
</feature>
<dbReference type="EMBL" id="JBHSQL010000004">
    <property type="protein sequence ID" value="MFC6149142.1"/>
    <property type="molecule type" value="Genomic_DNA"/>
</dbReference>
<feature type="compositionally biased region" description="Low complexity" evidence="4">
    <location>
        <begin position="33"/>
        <end position="43"/>
    </location>
</feature>
<feature type="chain" id="PRO_5045732161" evidence="5">
    <location>
        <begin position="27"/>
        <end position="408"/>
    </location>
</feature>
<dbReference type="InterPro" id="IPR017853">
    <property type="entry name" value="GH"/>
</dbReference>
<dbReference type="Proteomes" id="UP001596097">
    <property type="component" value="Unassembled WGS sequence"/>
</dbReference>
<dbReference type="SUPFAM" id="SSF51445">
    <property type="entry name" value="(Trans)glycosidases"/>
    <property type="match status" value="1"/>
</dbReference>
<keyword evidence="3" id="KW-0326">Glycosidase</keyword>
<comment type="similarity">
    <text evidence="1">Belongs to the glycosyl hydrolase 3 family.</text>
</comment>
<dbReference type="PROSITE" id="PS00775">
    <property type="entry name" value="GLYCOSYL_HYDROL_F3"/>
    <property type="match status" value="1"/>
</dbReference>
<evidence type="ECO:0000256" key="4">
    <source>
        <dbReference type="SAM" id="MobiDB-lite"/>
    </source>
</evidence>
<name>A0ABW1QKG5_9ACTN</name>
<evidence type="ECO:0000256" key="3">
    <source>
        <dbReference type="ARBA" id="ARBA00023295"/>
    </source>
</evidence>
<feature type="signal peptide" evidence="5">
    <location>
        <begin position="1"/>
        <end position="26"/>
    </location>
</feature>
<keyword evidence="2 7" id="KW-0378">Hydrolase</keyword>
<evidence type="ECO:0000256" key="1">
    <source>
        <dbReference type="ARBA" id="ARBA00005336"/>
    </source>
</evidence>
<reference evidence="8" key="1">
    <citation type="journal article" date="2019" name="Int. J. Syst. Evol. Microbiol.">
        <title>The Global Catalogue of Microorganisms (GCM) 10K type strain sequencing project: providing services to taxonomists for standard genome sequencing and annotation.</title>
        <authorList>
            <consortium name="The Broad Institute Genomics Platform"/>
            <consortium name="The Broad Institute Genome Sequencing Center for Infectious Disease"/>
            <person name="Wu L."/>
            <person name="Ma J."/>
        </authorList>
    </citation>
    <scope>NUCLEOTIDE SEQUENCE [LARGE SCALE GENOMIC DNA]</scope>
    <source>
        <strain evidence="8">CGMCC 4.7198</strain>
    </source>
</reference>
<protein>
    <submittedName>
        <fullName evidence="7">Glycoside hydrolase family 3 N-terminal domain-containing protein</fullName>
    </submittedName>
</protein>
<evidence type="ECO:0000313" key="7">
    <source>
        <dbReference type="EMBL" id="MFC6149142.1"/>
    </source>
</evidence>
<dbReference type="RefSeq" id="WP_153816640.1">
    <property type="nucleotide sequence ID" value="NZ_JBHSQL010000004.1"/>
</dbReference>
<keyword evidence="8" id="KW-1185">Reference proteome</keyword>
<evidence type="ECO:0000256" key="5">
    <source>
        <dbReference type="SAM" id="SignalP"/>
    </source>
</evidence>
<feature type="region of interest" description="Disordered" evidence="4">
    <location>
        <begin position="27"/>
        <end position="62"/>
    </location>
</feature>
<sequence length="408" mass="42246">MSGPPVARRLALGLAAALVLVGCSEGAPRTAPERSASTATASAPPTPTTPTTPSPAPSASTAADPALAGLTFAQVVGQVFMTGTEASTADEATLDAIRDHHVGNVMLRGRSGAGVAQTARVARRLQAEVDADSTGSVRLLVSTDQEGGLVQVLRGPGFSDIPSALTQGTWSATTLQRRATTWGRQLRAAGVDLNLAPVLDTVPNPRFAPRNAPIGAFDRQYGFTPAEVSRKGLAFLAGMERAGVIGSVKHFPGLGRVTANTDTTGDVHDTQTHADDPYLQPFEDAIAAGARTVMMSTAIYDRIDPREPAAFSRPIITGLLRDDLGFTGVVISDDLSAAAQVSDRPPGQRAVDFLRAGGDLVLAVDPAQMRTMTEAVAAQAGKDPAFRARVYESAGRVVALKRAPSPAG</sequence>
<dbReference type="PANTHER" id="PTHR30480">
    <property type="entry name" value="BETA-HEXOSAMINIDASE-RELATED"/>
    <property type="match status" value="1"/>
</dbReference>
<dbReference type="InterPro" id="IPR001764">
    <property type="entry name" value="Glyco_hydro_3_N"/>
</dbReference>
<gene>
    <name evidence="7" type="ORF">ACFPYK_07015</name>
</gene>
<comment type="caution">
    <text evidence="7">The sequence shown here is derived from an EMBL/GenBank/DDBJ whole genome shotgun (WGS) entry which is preliminary data.</text>
</comment>
<dbReference type="InterPro" id="IPR036962">
    <property type="entry name" value="Glyco_hydro_3_N_sf"/>
</dbReference>
<evidence type="ECO:0000259" key="6">
    <source>
        <dbReference type="Pfam" id="PF00933"/>
    </source>
</evidence>
<dbReference type="GO" id="GO:0016787">
    <property type="term" value="F:hydrolase activity"/>
    <property type="evidence" value="ECO:0007669"/>
    <property type="project" value="UniProtKB-KW"/>
</dbReference>
<feature type="domain" description="Glycoside hydrolase family 3 N-terminal" evidence="6">
    <location>
        <begin position="88"/>
        <end position="398"/>
    </location>
</feature>
<dbReference type="Gene3D" id="3.20.20.300">
    <property type="entry name" value="Glycoside hydrolase, family 3, N-terminal domain"/>
    <property type="match status" value="1"/>
</dbReference>
<evidence type="ECO:0000313" key="8">
    <source>
        <dbReference type="Proteomes" id="UP001596097"/>
    </source>
</evidence>
<organism evidence="7 8">
    <name type="scientific">Mumia xiangluensis</name>
    <dbReference type="NCBI Taxonomy" id="1678900"/>
    <lineage>
        <taxon>Bacteria</taxon>
        <taxon>Bacillati</taxon>
        <taxon>Actinomycetota</taxon>
        <taxon>Actinomycetes</taxon>
        <taxon>Propionibacteriales</taxon>
        <taxon>Nocardioidaceae</taxon>
        <taxon>Mumia</taxon>
    </lineage>
</organism>